<gene>
    <name evidence="1" type="ORF">E2C01_059159</name>
</gene>
<dbReference type="AlphaFoldDB" id="A0A5B7H627"/>
<dbReference type="EMBL" id="VSRR010022841">
    <property type="protein sequence ID" value="MPC65035.1"/>
    <property type="molecule type" value="Genomic_DNA"/>
</dbReference>
<accession>A0A5B7H627</accession>
<organism evidence="1 2">
    <name type="scientific">Portunus trituberculatus</name>
    <name type="common">Swimming crab</name>
    <name type="synonym">Neptunus trituberculatus</name>
    <dbReference type="NCBI Taxonomy" id="210409"/>
    <lineage>
        <taxon>Eukaryota</taxon>
        <taxon>Metazoa</taxon>
        <taxon>Ecdysozoa</taxon>
        <taxon>Arthropoda</taxon>
        <taxon>Crustacea</taxon>
        <taxon>Multicrustacea</taxon>
        <taxon>Malacostraca</taxon>
        <taxon>Eumalacostraca</taxon>
        <taxon>Eucarida</taxon>
        <taxon>Decapoda</taxon>
        <taxon>Pleocyemata</taxon>
        <taxon>Brachyura</taxon>
        <taxon>Eubrachyura</taxon>
        <taxon>Portunoidea</taxon>
        <taxon>Portunidae</taxon>
        <taxon>Portuninae</taxon>
        <taxon>Portunus</taxon>
    </lineage>
</organism>
<dbReference type="Proteomes" id="UP000324222">
    <property type="component" value="Unassembled WGS sequence"/>
</dbReference>
<evidence type="ECO:0000313" key="1">
    <source>
        <dbReference type="EMBL" id="MPC65035.1"/>
    </source>
</evidence>
<sequence length="70" mass="8009">MQVVLRELGNARVEMTGREWMVLLLGLCGDKNDRMIEAVKEFLEKMWHARRVAVASSSLSRKDVLSYSVV</sequence>
<comment type="caution">
    <text evidence="1">The sequence shown here is derived from an EMBL/GenBank/DDBJ whole genome shotgun (WGS) entry which is preliminary data.</text>
</comment>
<proteinExistence type="predicted"/>
<keyword evidence="2" id="KW-1185">Reference proteome</keyword>
<protein>
    <submittedName>
        <fullName evidence="1">Uncharacterized protein</fullName>
    </submittedName>
</protein>
<reference evidence="1 2" key="1">
    <citation type="submission" date="2019-05" db="EMBL/GenBank/DDBJ databases">
        <title>Another draft genome of Portunus trituberculatus and its Hox gene families provides insights of decapod evolution.</title>
        <authorList>
            <person name="Jeong J.-H."/>
            <person name="Song I."/>
            <person name="Kim S."/>
            <person name="Choi T."/>
            <person name="Kim D."/>
            <person name="Ryu S."/>
            <person name="Kim W."/>
        </authorList>
    </citation>
    <scope>NUCLEOTIDE SEQUENCE [LARGE SCALE GENOMIC DNA]</scope>
    <source>
        <tissue evidence="1">Muscle</tissue>
    </source>
</reference>
<evidence type="ECO:0000313" key="2">
    <source>
        <dbReference type="Proteomes" id="UP000324222"/>
    </source>
</evidence>
<name>A0A5B7H627_PORTR</name>